<dbReference type="GO" id="GO:0034355">
    <property type="term" value="P:NAD+ biosynthetic process via the salvage pathway"/>
    <property type="evidence" value="ECO:0007669"/>
    <property type="project" value="TreeGrafter"/>
</dbReference>
<dbReference type="AlphaFoldDB" id="H5X6S1"/>
<dbReference type="InterPro" id="IPR040727">
    <property type="entry name" value="NAPRTase_N"/>
</dbReference>
<keyword evidence="13" id="KW-1185">Reference proteome</keyword>
<dbReference type="Gene3D" id="3.20.140.10">
    <property type="entry name" value="nicotinate phosphoribosyltransferase"/>
    <property type="match status" value="1"/>
</dbReference>
<evidence type="ECO:0000256" key="4">
    <source>
        <dbReference type="ARBA" id="ARBA00022553"/>
    </source>
</evidence>
<dbReference type="eggNOG" id="COG1488">
    <property type="taxonomic scope" value="Bacteria"/>
</dbReference>
<dbReference type="InterPro" id="IPR041525">
    <property type="entry name" value="N/Namide_PRibTrfase"/>
</dbReference>
<dbReference type="InterPro" id="IPR006405">
    <property type="entry name" value="Nic_PRibTrfase_pncB"/>
</dbReference>
<dbReference type="NCBIfam" id="NF009131">
    <property type="entry name" value="PRK12484.1"/>
    <property type="match status" value="1"/>
</dbReference>
<protein>
    <recommendedName>
        <fullName evidence="3 9">Nicotinate phosphoribosyltransferase</fullName>
        <ecNumber evidence="3 9">6.3.4.21</ecNumber>
    </recommendedName>
</protein>
<dbReference type="NCBIfam" id="TIGR01513">
    <property type="entry name" value="NAPRTase_put"/>
    <property type="match status" value="1"/>
</dbReference>
<gene>
    <name evidence="12" type="ORF">SacmaDRAFT_3058</name>
</gene>
<comment type="PTM">
    <text evidence="9">Transiently phosphorylated on a His residue during the reaction cycle. Phosphorylation strongly increases the affinity for substrates and increases the rate of nicotinate D-ribonucleotide production. Dephosphorylation regenerates the low-affinity form of the enzyme, leading to product release.</text>
</comment>
<dbReference type="PANTHER" id="PTHR11098">
    <property type="entry name" value="NICOTINATE PHOSPHORIBOSYLTRANSFERASE"/>
    <property type="match status" value="1"/>
</dbReference>
<feature type="domain" description="Nicotinate phosphoribosyltransferase N-terminal" evidence="11">
    <location>
        <begin position="13"/>
        <end position="135"/>
    </location>
</feature>
<evidence type="ECO:0000256" key="5">
    <source>
        <dbReference type="ARBA" id="ARBA00022598"/>
    </source>
</evidence>
<keyword evidence="6 9" id="KW-0662">Pyridine nucleotide biosynthesis</keyword>
<keyword evidence="4" id="KW-0597">Phosphoprotein</keyword>
<evidence type="ECO:0000256" key="9">
    <source>
        <dbReference type="RuleBase" id="RU365100"/>
    </source>
</evidence>
<evidence type="ECO:0000256" key="3">
    <source>
        <dbReference type="ARBA" id="ARBA00013236"/>
    </source>
</evidence>
<evidence type="ECO:0000256" key="7">
    <source>
        <dbReference type="ARBA" id="ARBA00022679"/>
    </source>
</evidence>
<comment type="function">
    <text evidence="9">Catalyzes the first step in the biosynthesis of NAD from nicotinic acid, the ATP-dependent synthesis of beta-nicotinate D-ribonucleotide from nicotinate and 5-phospho-D-ribose 1-phosphate.</text>
</comment>
<evidence type="ECO:0000313" key="13">
    <source>
        <dbReference type="Proteomes" id="UP000004926"/>
    </source>
</evidence>
<evidence type="ECO:0000256" key="1">
    <source>
        <dbReference type="ARBA" id="ARBA00004952"/>
    </source>
</evidence>
<dbReference type="CDD" id="cd01570">
    <property type="entry name" value="NAPRTase_A"/>
    <property type="match status" value="1"/>
</dbReference>
<dbReference type="InterPro" id="IPR036068">
    <property type="entry name" value="Nicotinate_pribotase-like_C"/>
</dbReference>
<dbReference type="PIRSF" id="PIRSF000484">
    <property type="entry name" value="NAPRT"/>
    <property type="match status" value="1"/>
</dbReference>
<comment type="pathway">
    <text evidence="1 9">Cofactor biosynthesis; NAD(+) biosynthesis; nicotinate D-ribonucleotide from nicotinate: step 1/1.</text>
</comment>
<dbReference type="InterPro" id="IPR013785">
    <property type="entry name" value="Aldolase_TIM"/>
</dbReference>
<evidence type="ECO:0000256" key="6">
    <source>
        <dbReference type="ARBA" id="ARBA00022642"/>
    </source>
</evidence>
<feature type="domain" description="Nicotinate/nicotinamide phosphoribosyltransferase" evidence="10">
    <location>
        <begin position="157"/>
        <end position="299"/>
    </location>
</feature>
<dbReference type="HOGENOM" id="CLU_025154_3_1_11"/>
<dbReference type="GO" id="GO:0016757">
    <property type="term" value="F:glycosyltransferase activity"/>
    <property type="evidence" value="ECO:0007669"/>
    <property type="project" value="UniProtKB-KW"/>
</dbReference>
<dbReference type="Pfam" id="PF04095">
    <property type="entry name" value="NAPRTase"/>
    <property type="match status" value="1"/>
</dbReference>
<organism evidence="12 13">
    <name type="scientific">Saccharomonospora marina XMU15</name>
    <dbReference type="NCBI Taxonomy" id="882083"/>
    <lineage>
        <taxon>Bacteria</taxon>
        <taxon>Bacillati</taxon>
        <taxon>Actinomycetota</taxon>
        <taxon>Actinomycetes</taxon>
        <taxon>Pseudonocardiales</taxon>
        <taxon>Pseudonocardiaceae</taxon>
        <taxon>Saccharomonospora</taxon>
    </lineage>
</organism>
<reference evidence="12 13" key="1">
    <citation type="journal article" date="2012" name="Stand. Genomic Sci.">
        <title>Genome sequence of the ocean sediment bacterium Saccharomonospora marina type strain (XMU15(T)).</title>
        <authorList>
            <person name="Klenk H.P."/>
            <person name="Lu M."/>
            <person name="Lucas S."/>
            <person name="Lapidus A."/>
            <person name="Copeland A."/>
            <person name="Pitluck S."/>
            <person name="Goodwin L.A."/>
            <person name="Han C."/>
            <person name="Tapia R."/>
            <person name="Brambilla E.M."/>
            <person name="Potter G."/>
            <person name="Land M."/>
            <person name="Ivanova N."/>
            <person name="Rohde M."/>
            <person name="Goker M."/>
            <person name="Detter J.C."/>
            <person name="Li W.J."/>
            <person name="Kyrpides N.C."/>
            <person name="Woyke T."/>
        </authorList>
    </citation>
    <scope>NUCLEOTIDE SEQUENCE [LARGE SCALE GENOMIC DNA]</scope>
    <source>
        <strain evidence="12 13">XMU15</strain>
    </source>
</reference>
<evidence type="ECO:0000259" key="11">
    <source>
        <dbReference type="Pfam" id="PF17767"/>
    </source>
</evidence>
<dbReference type="NCBIfam" id="NF006696">
    <property type="entry name" value="PRK09243.1-3"/>
    <property type="match status" value="1"/>
</dbReference>
<keyword evidence="12" id="KW-0328">Glycosyltransferase</keyword>
<dbReference type="PANTHER" id="PTHR11098:SF1">
    <property type="entry name" value="NICOTINATE PHOSPHORIBOSYLTRANSFERASE"/>
    <property type="match status" value="1"/>
</dbReference>
<proteinExistence type="inferred from homology"/>
<evidence type="ECO:0000256" key="2">
    <source>
        <dbReference type="ARBA" id="ARBA00010897"/>
    </source>
</evidence>
<dbReference type="SUPFAM" id="SSF54675">
    <property type="entry name" value="Nicotinate/Quinolinate PRTase N-terminal domain-like"/>
    <property type="match status" value="1"/>
</dbReference>
<dbReference type="EC" id="6.3.4.21" evidence="3 9"/>
<dbReference type="Gene3D" id="3.20.20.70">
    <property type="entry name" value="Aldolase class I"/>
    <property type="match status" value="1"/>
</dbReference>
<evidence type="ECO:0000313" key="12">
    <source>
        <dbReference type="EMBL" id="EHR51294.1"/>
    </source>
</evidence>
<dbReference type="GO" id="GO:0004516">
    <property type="term" value="F:nicotinate phosphoribosyltransferase activity"/>
    <property type="evidence" value="ECO:0007669"/>
    <property type="project" value="UniProtKB-UniRule"/>
</dbReference>
<evidence type="ECO:0000259" key="10">
    <source>
        <dbReference type="Pfam" id="PF04095"/>
    </source>
</evidence>
<comment type="similarity">
    <text evidence="2 9">Belongs to the NAPRTase family.</text>
</comment>
<dbReference type="GO" id="GO:0005829">
    <property type="term" value="C:cytosol"/>
    <property type="evidence" value="ECO:0007669"/>
    <property type="project" value="TreeGrafter"/>
</dbReference>
<dbReference type="UniPathway" id="UPA00253">
    <property type="reaction ID" value="UER00457"/>
</dbReference>
<dbReference type="InterPro" id="IPR007229">
    <property type="entry name" value="Nic_PRibTrfase-Fam"/>
</dbReference>
<evidence type="ECO:0000256" key="8">
    <source>
        <dbReference type="ARBA" id="ARBA00048668"/>
    </source>
</evidence>
<keyword evidence="7 9" id="KW-0808">Transferase</keyword>
<dbReference type="Pfam" id="PF17767">
    <property type="entry name" value="NAPRTase_N"/>
    <property type="match status" value="1"/>
</dbReference>
<dbReference type="Proteomes" id="UP000004926">
    <property type="component" value="Chromosome"/>
</dbReference>
<dbReference type="SUPFAM" id="SSF51690">
    <property type="entry name" value="Nicotinate/Quinolinate PRTase C-terminal domain-like"/>
    <property type="match status" value="1"/>
</dbReference>
<accession>H5X6S1</accession>
<dbReference type="STRING" id="882083.SacmaDRAFT_3058"/>
<name>H5X6S1_9PSEU</name>
<sequence length="453" mass="48368">MRGSSYGHGMTALHTDLYEVRMAASYLRRGMTEPATFSLFARKLPRDRGFLVAAGLADCLDFLRTFRFDAAELAYLGQEVGLPDSDLAALAGLRFDGEVWAVPEGRVVFAGEPLLEVTAPLPQAQLVETALLNYVTFQSAVATKAARCRIAAPDADLVDFAARRTHGLESARAMARVSAMVGFAGTSNVAAAEEFGLRPLGTMAHSYVQAFPTEHESFLAFGTDFPDAAVFLVDTYDTQRGVRTAIEATAELGLAQERVGVRLDSGDLAELAVLARRLLDEAGMPDARIVGSGGLDEYALEALTAAGAPIDAYGVGTKIGVSADAPSLDSAYKLVEYAGRPVLKLSPGKATAPAAKQVFRGGPGEPDVLALREEEPRRGAEPLLVPAQRAGTPRPGVDSLDAARRRFERDLAWLPEAARRLRAPEPVTVTRSAALRELTDRLTADHVAARPPR</sequence>
<comment type="catalytic activity">
    <reaction evidence="8 9">
        <text>5-phospho-alpha-D-ribose 1-diphosphate + nicotinate + ATP + H2O = nicotinate beta-D-ribonucleotide + ADP + phosphate + diphosphate</text>
        <dbReference type="Rhea" id="RHEA:36163"/>
        <dbReference type="ChEBI" id="CHEBI:15377"/>
        <dbReference type="ChEBI" id="CHEBI:30616"/>
        <dbReference type="ChEBI" id="CHEBI:32544"/>
        <dbReference type="ChEBI" id="CHEBI:33019"/>
        <dbReference type="ChEBI" id="CHEBI:43474"/>
        <dbReference type="ChEBI" id="CHEBI:57502"/>
        <dbReference type="ChEBI" id="CHEBI:58017"/>
        <dbReference type="ChEBI" id="CHEBI:456216"/>
        <dbReference type="EC" id="6.3.4.21"/>
    </reaction>
</comment>
<keyword evidence="5 9" id="KW-0436">Ligase</keyword>
<dbReference type="EMBL" id="CM001439">
    <property type="protein sequence ID" value="EHR51294.1"/>
    <property type="molecule type" value="Genomic_DNA"/>
</dbReference>